<dbReference type="GO" id="GO:0004386">
    <property type="term" value="F:helicase activity"/>
    <property type="evidence" value="ECO:0007669"/>
    <property type="project" value="UniProtKB-KW"/>
</dbReference>
<sequence>METSSVRKGELWTGRQGGCGALRFPVLPSCHLSIRPLQGHVPSLLSIAQELLRFRHPINGIWHKTSVQAAQETKHTYSKATLPGQKRSYSDVEPSAGFSYPTIPSRSATAQRSVGIPAGSTRLSVSPITTLAAALHRSRGLSEYSQRRTIQATPSSSVDPFLSLAHTIYGLPRPLIHNFVKLGIHSIYPWQKACLLGPGLLSGEKNLVYSAPTGGGKSLVADVLMLKRVLEDKDAKAILVLPYVALVQEKVRWLRNIVDGLAKVNDPPPVDDAKRLWRRRADENTIRVVGFFGGGKVQSTWADFDIGVGKERDDGVRGYEDPSSTSDSEESAASENSAARSRRLAQRRQRRQERQWEHAQQKHPETHRPGCRCPRCITPAGPPCWNCGVSRARPMPPHMMPPPPPMMPGPPVPQPHRRRRRNRHLIPTPPGSTPHAANADGPARGSARRGSNPAAAAAGDGIEATNKAQGRIHGEDMRTWFQTYALSIEVYICANKFLMNDFKAAIRRRCVDMLETAGGDAATPEVLRLCAALYAGVPESDLLLKMVFARIGFLQPLLWQRAPQETSEFLIGHPDVAALVLREAALRREEDIGGQSLPSMEVAPPPGPPPPPFGGPTVVYPYGRVHPGPAIWD</sequence>
<dbReference type="EMBL" id="CVQI01030001">
    <property type="protein sequence ID" value="CRK37258.1"/>
    <property type="molecule type" value="Genomic_DNA"/>
</dbReference>
<proteinExistence type="predicted"/>
<feature type="domain" description="DEAD/DEAH-box helicase" evidence="6">
    <location>
        <begin position="200"/>
        <end position="261"/>
    </location>
</feature>
<feature type="region of interest" description="Disordered" evidence="5">
    <location>
        <begin position="398"/>
        <end position="462"/>
    </location>
</feature>
<dbReference type="InterPro" id="IPR050474">
    <property type="entry name" value="Hel308_SKI2-like"/>
</dbReference>
<dbReference type="PANTHER" id="PTHR47961">
    <property type="entry name" value="DNA POLYMERASE THETA, PUTATIVE (AFU_ORTHOLOGUE AFUA_1G05260)-RELATED"/>
    <property type="match status" value="1"/>
</dbReference>
<feature type="compositionally biased region" description="Low complexity" evidence="5">
    <location>
        <begin position="443"/>
        <end position="459"/>
    </location>
</feature>
<keyword evidence="3" id="KW-0347">Helicase</keyword>
<keyword evidence="2" id="KW-0378">Hydrolase</keyword>
<dbReference type="InterPro" id="IPR027417">
    <property type="entry name" value="P-loop_NTPase"/>
</dbReference>
<protein>
    <recommendedName>
        <fullName evidence="6">DEAD/DEAH-box helicase domain-containing protein</fullName>
    </recommendedName>
</protein>
<dbReference type="SUPFAM" id="SSF52540">
    <property type="entry name" value="P-loop containing nucleoside triphosphate hydrolases"/>
    <property type="match status" value="1"/>
</dbReference>
<name>A0A0G4MSQ2_VERLO</name>
<dbReference type="Proteomes" id="UP000045706">
    <property type="component" value="Unassembled WGS sequence"/>
</dbReference>
<feature type="compositionally biased region" description="Pro residues" evidence="5">
    <location>
        <begin position="398"/>
        <end position="414"/>
    </location>
</feature>
<evidence type="ECO:0000256" key="4">
    <source>
        <dbReference type="ARBA" id="ARBA00022840"/>
    </source>
</evidence>
<evidence type="ECO:0000313" key="7">
    <source>
        <dbReference type="EMBL" id="CRK37258.1"/>
    </source>
</evidence>
<evidence type="ECO:0000256" key="5">
    <source>
        <dbReference type="SAM" id="MobiDB-lite"/>
    </source>
</evidence>
<accession>A0A0G4MSQ2</accession>
<evidence type="ECO:0000313" key="8">
    <source>
        <dbReference type="Proteomes" id="UP000045706"/>
    </source>
</evidence>
<dbReference type="GO" id="GO:0016787">
    <property type="term" value="F:hydrolase activity"/>
    <property type="evidence" value="ECO:0007669"/>
    <property type="project" value="UniProtKB-KW"/>
</dbReference>
<feature type="compositionally biased region" description="Pro residues" evidence="5">
    <location>
        <begin position="603"/>
        <end position="614"/>
    </location>
</feature>
<gene>
    <name evidence="7" type="ORF">BN1723_004307</name>
</gene>
<keyword evidence="1" id="KW-0547">Nucleotide-binding</keyword>
<dbReference type="Pfam" id="PF00270">
    <property type="entry name" value="DEAD"/>
    <property type="match status" value="1"/>
</dbReference>
<feature type="compositionally biased region" description="Basic and acidic residues" evidence="5">
    <location>
        <begin position="352"/>
        <end position="368"/>
    </location>
</feature>
<keyword evidence="4" id="KW-0067">ATP-binding</keyword>
<feature type="compositionally biased region" description="Basic residues" evidence="5">
    <location>
        <begin position="415"/>
        <end position="424"/>
    </location>
</feature>
<feature type="region of interest" description="Disordered" evidence="5">
    <location>
        <begin position="595"/>
        <end position="615"/>
    </location>
</feature>
<dbReference type="AlphaFoldDB" id="A0A0G4MSQ2"/>
<reference evidence="8" key="1">
    <citation type="submission" date="2015-05" db="EMBL/GenBank/DDBJ databases">
        <authorList>
            <person name="Fogelqvist Johan"/>
        </authorList>
    </citation>
    <scope>NUCLEOTIDE SEQUENCE [LARGE SCALE GENOMIC DNA]</scope>
</reference>
<dbReference type="GO" id="GO:0003676">
    <property type="term" value="F:nucleic acid binding"/>
    <property type="evidence" value="ECO:0007669"/>
    <property type="project" value="InterPro"/>
</dbReference>
<dbReference type="InterPro" id="IPR011545">
    <property type="entry name" value="DEAD/DEAH_box_helicase_dom"/>
</dbReference>
<dbReference type="Gene3D" id="3.40.50.300">
    <property type="entry name" value="P-loop containing nucleotide triphosphate hydrolases"/>
    <property type="match status" value="1"/>
</dbReference>
<organism evidence="7 8">
    <name type="scientific">Verticillium longisporum</name>
    <name type="common">Verticillium dahliae var. longisporum</name>
    <dbReference type="NCBI Taxonomy" id="100787"/>
    <lineage>
        <taxon>Eukaryota</taxon>
        <taxon>Fungi</taxon>
        <taxon>Dikarya</taxon>
        <taxon>Ascomycota</taxon>
        <taxon>Pezizomycotina</taxon>
        <taxon>Sordariomycetes</taxon>
        <taxon>Hypocreomycetidae</taxon>
        <taxon>Glomerellales</taxon>
        <taxon>Plectosphaerellaceae</taxon>
        <taxon>Verticillium</taxon>
    </lineage>
</organism>
<feature type="region of interest" description="Disordered" evidence="5">
    <location>
        <begin position="312"/>
        <end position="372"/>
    </location>
</feature>
<evidence type="ECO:0000256" key="3">
    <source>
        <dbReference type="ARBA" id="ARBA00022806"/>
    </source>
</evidence>
<dbReference type="PANTHER" id="PTHR47961:SF6">
    <property type="entry name" value="DNA-DIRECTED DNA POLYMERASE"/>
    <property type="match status" value="1"/>
</dbReference>
<feature type="compositionally biased region" description="Basic residues" evidence="5">
    <location>
        <begin position="340"/>
        <end position="351"/>
    </location>
</feature>
<dbReference type="GO" id="GO:0005524">
    <property type="term" value="F:ATP binding"/>
    <property type="evidence" value="ECO:0007669"/>
    <property type="project" value="UniProtKB-KW"/>
</dbReference>
<evidence type="ECO:0000256" key="1">
    <source>
        <dbReference type="ARBA" id="ARBA00022741"/>
    </source>
</evidence>
<evidence type="ECO:0000256" key="2">
    <source>
        <dbReference type="ARBA" id="ARBA00022801"/>
    </source>
</evidence>
<evidence type="ECO:0000259" key="6">
    <source>
        <dbReference type="Pfam" id="PF00270"/>
    </source>
</evidence>